<dbReference type="EMBL" id="CP009896">
    <property type="protein sequence ID" value="AIY19707.2"/>
    <property type="molecule type" value="Genomic_DNA"/>
</dbReference>
<dbReference type="STRING" id="2045.KR76_04325"/>
<dbReference type="PANTHER" id="PTHR43546:SF9">
    <property type="entry name" value="L-ASCORBATE-6-PHOSPHATE LACTONASE ULAG-RELATED"/>
    <property type="match status" value="1"/>
</dbReference>
<dbReference type="HOGENOM" id="CLU_051050_1_0_11"/>
<keyword evidence="1" id="KW-0378">Hydrolase</keyword>
<dbReference type="InterPro" id="IPR050114">
    <property type="entry name" value="UPF0173_UPF0282_UlaG_hydrolase"/>
</dbReference>
<dbReference type="Pfam" id="PF12706">
    <property type="entry name" value="Lactamase_B_2"/>
    <property type="match status" value="1"/>
</dbReference>
<name>A0A0A1DSV1_NOCSI</name>
<gene>
    <name evidence="3" type="ORF">KR76_04325</name>
</gene>
<evidence type="ECO:0000256" key="1">
    <source>
        <dbReference type="ARBA" id="ARBA00022801"/>
    </source>
</evidence>
<evidence type="ECO:0000313" key="4">
    <source>
        <dbReference type="Proteomes" id="UP000030300"/>
    </source>
</evidence>
<reference evidence="3 4" key="1">
    <citation type="journal article" date="2015" name="Genome Announc.">
        <title>Complete Genome Sequence of Steroid-Transforming Nocardioides simplex VKM Ac-2033D.</title>
        <authorList>
            <person name="Shtratnikova V.Y."/>
            <person name="Schelkunov M.I."/>
            <person name="Pekov Y.A."/>
            <person name="Fokina V.V."/>
            <person name="Logacheva M.D."/>
            <person name="Sokolov S.L."/>
            <person name="Bragin E.Y."/>
            <person name="Ashapkin V.V."/>
            <person name="Donova M.V."/>
        </authorList>
    </citation>
    <scope>NUCLEOTIDE SEQUENCE [LARGE SCALE GENOMIC DNA]</scope>
    <source>
        <strain evidence="3 4">VKM Ac-2033D</strain>
    </source>
</reference>
<dbReference type="InterPro" id="IPR036866">
    <property type="entry name" value="RibonucZ/Hydroxyglut_hydro"/>
</dbReference>
<evidence type="ECO:0000259" key="2">
    <source>
        <dbReference type="Pfam" id="PF12706"/>
    </source>
</evidence>
<dbReference type="GO" id="GO:0016787">
    <property type="term" value="F:hydrolase activity"/>
    <property type="evidence" value="ECO:0007669"/>
    <property type="project" value="UniProtKB-KW"/>
</dbReference>
<protein>
    <recommendedName>
        <fullName evidence="2">Metallo-beta-lactamase domain-containing protein</fullName>
    </recommendedName>
</protein>
<dbReference type="PANTHER" id="PTHR43546">
    <property type="entry name" value="UPF0173 METAL-DEPENDENT HYDROLASE MJ1163-RELATED"/>
    <property type="match status" value="1"/>
</dbReference>
<dbReference type="KEGG" id="psim:KR76_04325"/>
<dbReference type="SUPFAM" id="SSF56281">
    <property type="entry name" value="Metallo-hydrolase/oxidoreductase"/>
    <property type="match status" value="1"/>
</dbReference>
<dbReference type="eggNOG" id="COG2220">
    <property type="taxonomic scope" value="Bacteria"/>
</dbReference>
<dbReference type="Proteomes" id="UP000030300">
    <property type="component" value="Chromosome"/>
</dbReference>
<keyword evidence="4" id="KW-1185">Reference proteome</keyword>
<organism evidence="3 4">
    <name type="scientific">Nocardioides simplex</name>
    <name type="common">Arthrobacter simplex</name>
    <dbReference type="NCBI Taxonomy" id="2045"/>
    <lineage>
        <taxon>Bacteria</taxon>
        <taxon>Bacillati</taxon>
        <taxon>Actinomycetota</taxon>
        <taxon>Actinomycetes</taxon>
        <taxon>Propionibacteriales</taxon>
        <taxon>Nocardioidaceae</taxon>
        <taxon>Pimelobacter</taxon>
    </lineage>
</organism>
<dbReference type="Gene3D" id="3.60.15.10">
    <property type="entry name" value="Ribonuclease Z/Hydroxyacylglutathione hydrolase-like"/>
    <property type="match status" value="1"/>
</dbReference>
<dbReference type="AlphaFoldDB" id="A0A0A1DSV1"/>
<sequence length="250" mass="25690">MLGGPTTVLDVLGRRVVCDPTFDPPTDYSYLQKTAGPAVGLDLVGSADVVLVSHDLHPDNLDVSGRSYALSSGSVLAPPSAAGRLGGPAVGLDAWSTWTSPDGVLSVTAVPARHGPADGEVDEGGFVNCEVSGFVVTAPGAPTVYISGDNASLEIVREIRERFGSPDVAVLFAGGASVPTKFRGRPLTLTADRAAAAAEILGSPHVVVAHQEGWAHFRDDASATYRAFDGVGIAGRLCQARLGTWCSALV</sequence>
<proteinExistence type="predicted"/>
<evidence type="ECO:0000313" key="3">
    <source>
        <dbReference type="EMBL" id="AIY19707.2"/>
    </source>
</evidence>
<dbReference type="InterPro" id="IPR001279">
    <property type="entry name" value="Metallo-B-lactamas"/>
</dbReference>
<feature type="domain" description="Metallo-beta-lactamase" evidence="2">
    <location>
        <begin position="14"/>
        <end position="210"/>
    </location>
</feature>
<accession>A0A0A1DSV1</accession>